<dbReference type="InterPro" id="IPR000477">
    <property type="entry name" value="RT_dom"/>
</dbReference>
<dbReference type="Pfam" id="PF00076">
    <property type="entry name" value="RRM_1"/>
    <property type="match status" value="1"/>
</dbReference>
<feature type="region of interest" description="Disordered" evidence="2">
    <location>
        <begin position="614"/>
        <end position="673"/>
    </location>
</feature>
<dbReference type="InterPro" id="IPR005135">
    <property type="entry name" value="Endo/exonuclease/phosphatase"/>
</dbReference>
<dbReference type="InterPro" id="IPR036691">
    <property type="entry name" value="Endo/exonu/phosph_ase_sf"/>
</dbReference>
<dbReference type="InterPro" id="IPR035979">
    <property type="entry name" value="RBD_domain_sf"/>
</dbReference>
<keyword evidence="1" id="KW-0694">RNA-binding</keyword>
<feature type="compositionally biased region" description="Basic residues" evidence="2">
    <location>
        <begin position="649"/>
        <end position="663"/>
    </location>
</feature>
<dbReference type="Pfam" id="PF03372">
    <property type="entry name" value="Exo_endo_phos"/>
    <property type="match status" value="1"/>
</dbReference>
<gene>
    <name evidence="5" type="ORF">SLEP1_g23934</name>
</gene>
<feature type="region of interest" description="Disordered" evidence="2">
    <location>
        <begin position="492"/>
        <end position="520"/>
    </location>
</feature>
<feature type="compositionally biased region" description="Basic and acidic residues" evidence="2">
    <location>
        <begin position="497"/>
        <end position="515"/>
    </location>
</feature>
<reference evidence="5 6" key="1">
    <citation type="journal article" date="2021" name="Commun. Biol.">
        <title>The genome of Shorea leprosula (Dipterocarpaceae) highlights the ecological relevance of drought in aseasonal tropical rainforests.</title>
        <authorList>
            <person name="Ng K.K.S."/>
            <person name="Kobayashi M.J."/>
            <person name="Fawcett J.A."/>
            <person name="Hatakeyama M."/>
            <person name="Paape T."/>
            <person name="Ng C.H."/>
            <person name="Ang C.C."/>
            <person name="Tnah L.H."/>
            <person name="Lee C.T."/>
            <person name="Nishiyama T."/>
            <person name="Sese J."/>
            <person name="O'Brien M.J."/>
            <person name="Copetti D."/>
            <person name="Mohd Noor M.I."/>
            <person name="Ong R.C."/>
            <person name="Putra M."/>
            <person name="Sireger I.Z."/>
            <person name="Indrioko S."/>
            <person name="Kosugi Y."/>
            <person name="Izuno A."/>
            <person name="Isagi Y."/>
            <person name="Lee S.L."/>
            <person name="Shimizu K.K."/>
        </authorList>
    </citation>
    <scope>NUCLEOTIDE SEQUENCE [LARGE SCALE GENOMIC DNA]</scope>
    <source>
        <strain evidence="5">214</strain>
    </source>
</reference>
<evidence type="ECO:0000256" key="1">
    <source>
        <dbReference type="PROSITE-ProRule" id="PRU00176"/>
    </source>
</evidence>
<protein>
    <submittedName>
        <fullName evidence="5">Uncharacterized protein</fullName>
    </submittedName>
</protein>
<dbReference type="SUPFAM" id="SSF56219">
    <property type="entry name" value="DNase I-like"/>
    <property type="match status" value="1"/>
</dbReference>
<dbReference type="Pfam" id="PF00078">
    <property type="entry name" value="RVT_1"/>
    <property type="match status" value="1"/>
</dbReference>
<feature type="domain" description="RRM" evidence="3">
    <location>
        <begin position="71"/>
        <end position="148"/>
    </location>
</feature>
<dbReference type="SMART" id="SM00360">
    <property type="entry name" value="RRM"/>
    <property type="match status" value="1"/>
</dbReference>
<feature type="domain" description="Reverse transcriptase" evidence="4">
    <location>
        <begin position="1227"/>
        <end position="1505"/>
    </location>
</feature>
<dbReference type="InterPro" id="IPR043502">
    <property type="entry name" value="DNA/RNA_pol_sf"/>
</dbReference>
<proteinExistence type="predicted"/>
<name>A0AAV5JPY8_9ROSI</name>
<dbReference type="PANTHER" id="PTHR33116">
    <property type="entry name" value="REVERSE TRANSCRIPTASE ZINC-BINDING DOMAIN-CONTAINING PROTEIN-RELATED-RELATED"/>
    <property type="match status" value="1"/>
</dbReference>
<dbReference type="PROSITE" id="PS50102">
    <property type="entry name" value="RRM"/>
    <property type="match status" value="1"/>
</dbReference>
<dbReference type="PROSITE" id="PS50878">
    <property type="entry name" value="RT_POL"/>
    <property type="match status" value="1"/>
</dbReference>
<dbReference type="GO" id="GO:0003824">
    <property type="term" value="F:catalytic activity"/>
    <property type="evidence" value="ECO:0007669"/>
    <property type="project" value="InterPro"/>
</dbReference>
<evidence type="ECO:0000256" key="2">
    <source>
        <dbReference type="SAM" id="MobiDB-lite"/>
    </source>
</evidence>
<organism evidence="5 6">
    <name type="scientific">Rubroshorea leprosula</name>
    <dbReference type="NCBI Taxonomy" id="152421"/>
    <lineage>
        <taxon>Eukaryota</taxon>
        <taxon>Viridiplantae</taxon>
        <taxon>Streptophyta</taxon>
        <taxon>Embryophyta</taxon>
        <taxon>Tracheophyta</taxon>
        <taxon>Spermatophyta</taxon>
        <taxon>Magnoliopsida</taxon>
        <taxon>eudicotyledons</taxon>
        <taxon>Gunneridae</taxon>
        <taxon>Pentapetalae</taxon>
        <taxon>rosids</taxon>
        <taxon>malvids</taxon>
        <taxon>Malvales</taxon>
        <taxon>Dipterocarpaceae</taxon>
        <taxon>Rubroshorea</taxon>
    </lineage>
</organism>
<keyword evidence="6" id="KW-1185">Reference proteome</keyword>
<evidence type="ECO:0000259" key="4">
    <source>
        <dbReference type="PROSITE" id="PS50878"/>
    </source>
</evidence>
<dbReference type="Pfam" id="PF13966">
    <property type="entry name" value="zf-RVT"/>
    <property type="match status" value="1"/>
</dbReference>
<dbReference type="InterPro" id="IPR000504">
    <property type="entry name" value="RRM_dom"/>
</dbReference>
<dbReference type="SUPFAM" id="SSF56672">
    <property type="entry name" value="DNA/RNA polymerases"/>
    <property type="match status" value="1"/>
</dbReference>
<accession>A0AAV5JPY8</accession>
<feature type="region of interest" description="Disordered" evidence="2">
    <location>
        <begin position="402"/>
        <end position="424"/>
    </location>
</feature>
<feature type="compositionally biased region" description="Basic and acidic residues" evidence="2">
    <location>
        <begin position="614"/>
        <end position="648"/>
    </location>
</feature>
<dbReference type="Proteomes" id="UP001054252">
    <property type="component" value="Unassembled WGS sequence"/>
</dbReference>
<dbReference type="Gene3D" id="3.30.70.330">
    <property type="match status" value="1"/>
</dbReference>
<dbReference type="InterPro" id="IPR012677">
    <property type="entry name" value="Nucleotide-bd_a/b_plait_sf"/>
</dbReference>
<evidence type="ECO:0000313" key="5">
    <source>
        <dbReference type="EMBL" id="GKV12840.1"/>
    </source>
</evidence>
<feature type="compositionally biased region" description="Basic and acidic residues" evidence="2">
    <location>
        <begin position="664"/>
        <end position="673"/>
    </location>
</feature>
<dbReference type="CDD" id="cd01650">
    <property type="entry name" value="RT_nLTR_like"/>
    <property type="match status" value="1"/>
</dbReference>
<sequence>MRERGRKRAWDRKSRYQARDGWTALDREAARLKGRSSFTRSSDAGGYAGHSRQQKMLGDWGYDKGTYRQATAFFFTNFPEEWSYTDMWSTFRKFGRVIAIYSPTRGNKSGSRFGFVRFLDVKNEKDLERQLDQIRIEGRKIWVNVAKYPEEKVAMKEISRTAPTVNTIQDRSYADVVGGRVGVKEGKTEDHQMPPQLQDVQRNCRKREGNWQPLRRQTWRVKNRREEWSGFDIEEKFYMEGYFTCRLRAMGGNLVLMDCEDKGELEDLVHGASDWLGQWFSEVKPWSPKEVAKERFAWIRCQRAPLHAWGPDFFERMSSAWGKFICLDDSTSKKRRFDIARFLISTPIMDSISVRRQIKVNGELFSLKFTEEEWTNSLFSLRQDFILKFASDSEIEEHWSEVSDWDEGQQGGKHGGEWEPLVGEDDDREDIRDCSWRHKGLVDISDSEERFESVGKSYVGERYNETDMRSLSRIVEEESVAMVADSINVGEDLSEAGGRDDDGKFESNSKCKEQTTSDPIECPESNGVDLQANLGQKLSVAGASGKEDWACKASSNNQQMGCKVRPVGEGRIEKTCTADGTSDKVDWAQVDIGDNMQTGSETRLAAEGHNEQLHGLERQTEEGNNAEDSKTIRTSRRSEEGTEKEKMDKKWRKEKTRSRKRAKLDKAKPKHAVTEREGIPEFIACTSNSVAGGSLGDSGIVNRNRLLMGQSNRKMAEQLWDFAKKIGATAENEETVIRSLEEMEARDRKVKEAEASKKACKAQKRHLKDLVNRERVIFLAVQETKLSVVDRKICRTIWGSEEFDWAAKNPVGRSGGLLCLWDQKAIRKIRVLEGENFIGVEGMWLPKNTTITIINVYSPCHLTGKRALWEELKNLISGNGGNICLVGDFNTVRRAEERTGCRGVTSEMREFDDFIHETELIDIPLLGRKYTWYHTNGKSMSRIDKFLLSGGWLEKWEEVRQWGLSRVVFDHCPLLLKHKKVDWGPKPFKFFDVWLEQDGCKELIKEVWSNTNIQGWAGFRLKEKLKMTKEALRKWSKNLLPEVDSKINKAATEIDRVDLKGESEHLSEEDIKSRRDATLVLWKNIRIKESMLHQKSRKIWLLKGDANTKFFHNCVKGRWRRSEINSIVIRGMQIEEVSRLKEEIAAFYENLFMEEQEERPKLEGVCFKQVQPEDNRQLIEAFTADEIKAAIWECDSSKAPGPDRFNFRFVKSEWEVIKEDVIEFLQEFHKNSKMVRGLNSSFIVLVPKVDNPQKIEEYRPISLIGVIYKILAKILANRLKKVLDELIGEQQMAFISGRQLMDGVVIANELVDEAKKRKKSTFMFKIDFEKAYDKVSWSFLDYMMLRMGFCTTWRKWIRECLETSTVSILVNGSSTRQFSVSRGLRQGDPLSPFLFLIVAEGLNGLVSTAAQKGLLQGVEVGSRNLKISHLQYADDTILFGSATEDNVWAMKGILRAFELCSGLKINFHKSQLLGICVGEDWLDKMLWILCCKKGEFPYKYLGIPIGGNCRSLGFWKPLVDLFSKKLSTWKASYLSLGGRLTLINSMLSSLPVFWMSMYLIPKGTIRSLDKIRRNFLWGGIKGGNRINWVKWDEVCKDKERGGLGVKDLGKLNFALLGKWWGRIVSEERGLWKKVICEKYGIEGEHSCNWLRGGFNFGSLWWRDTCRLDTIAVEKHGWLANGFKIKVGGGELVKFWWDIWSGGESIANKFPRLYALSTGKDNKISQMGEWVNGAWKWKLQWRRSLYSWEKQQEEDLQRELQRTPVVRGKLDRCVWVHSKDGCYSTRTAYQVLTEAQSLAQHRADLSKVWNVFIPNKIAAFSWQLLQDRAPTKLNLLKRGILQNISECMCDLCGREYEDSNHLFIHCKVAYSLWTACFKWWGLTTALDKDCCRVFEQHPHLLNKPGEKKGWDCIWFTLIWTIWLA</sequence>
<dbReference type="EMBL" id="BPVZ01000037">
    <property type="protein sequence ID" value="GKV12840.1"/>
    <property type="molecule type" value="Genomic_DNA"/>
</dbReference>
<dbReference type="SUPFAM" id="SSF54928">
    <property type="entry name" value="RNA-binding domain, RBD"/>
    <property type="match status" value="1"/>
</dbReference>
<evidence type="ECO:0000313" key="6">
    <source>
        <dbReference type="Proteomes" id="UP001054252"/>
    </source>
</evidence>
<dbReference type="Gene3D" id="3.60.10.10">
    <property type="entry name" value="Endonuclease/exonuclease/phosphatase"/>
    <property type="match status" value="1"/>
</dbReference>
<dbReference type="PANTHER" id="PTHR33116:SF75">
    <property type="entry name" value="RIBONUCLEASE H PROTEIN"/>
    <property type="match status" value="1"/>
</dbReference>
<dbReference type="InterPro" id="IPR026960">
    <property type="entry name" value="RVT-Znf"/>
</dbReference>
<evidence type="ECO:0000259" key="3">
    <source>
        <dbReference type="PROSITE" id="PS50102"/>
    </source>
</evidence>
<comment type="caution">
    <text evidence="5">The sequence shown here is derived from an EMBL/GenBank/DDBJ whole genome shotgun (WGS) entry which is preliminary data.</text>
</comment>
<dbReference type="GO" id="GO:0003723">
    <property type="term" value="F:RNA binding"/>
    <property type="evidence" value="ECO:0007669"/>
    <property type="project" value="UniProtKB-UniRule"/>
</dbReference>